<organism evidence="1 2">
    <name type="scientific">Micromonospora fluostatini</name>
    <dbReference type="NCBI Taxonomy" id="1629071"/>
    <lineage>
        <taxon>Bacteria</taxon>
        <taxon>Bacillati</taxon>
        <taxon>Actinomycetota</taxon>
        <taxon>Actinomycetes</taxon>
        <taxon>Micromonosporales</taxon>
        <taxon>Micromonosporaceae</taxon>
        <taxon>Micromonospora</taxon>
    </lineage>
</organism>
<proteinExistence type="predicted"/>
<gene>
    <name evidence="1" type="ORF">E1091_18755</name>
</gene>
<dbReference type="EMBL" id="SMKE01001009">
    <property type="protein sequence ID" value="TDB82314.1"/>
    <property type="molecule type" value="Genomic_DNA"/>
</dbReference>
<comment type="caution">
    <text evidence="1">The sequence shown here is derived from an EMBL/GenBank/DDBJ whole genome shotgun (WGS) entry which is preliminary data.</text>
</comment>
<evidence type="ECO:0000313" key="1">
    <source>
        <dbReference type="EMBL" id="TDB82314.1"/>
    </source>
</evidence>
<sequence>MDQPLLAVLLLLGLLVGSGVGAAYTRARRGWTDYQAARRAVPGARRAAWLLIRAVTTKVG</sequence>
<name>A0ABY2DC68_9ACTN</name>
<keyword evidence="2" id="KW-1185">Reference proteome</keyword>
<evidence type="ECO:0000313" key="2">
    <source>
        <dbReference type="Proteomes" id="UP000295626"/>
    </source>
</evidence>
<feature type="non-terminal residue" evidence="1">
    <location>
        <position position="60"/>
    </location>
</feature>
<protein>
    <submittedName>
        <fullName evidence="1">Uncharacterized protein</fullName>
    </submittedName>
</protein>
<dbReference type="Proteomes" id="UP000295626">
    <property type="component" value="Unassembled WGS sequence"/>
</dbReference>
<accession>A0ABY2DC68</accession>
<reference evidence="1 2" key="1">
    <citation type="submission" date="2019-02" db="EMBL/GenBank/DDBJ databases">
        <title>Draft genome sequences of novel Actinobacteria.</title>
        <authorList>
            <person name="Sahin N."/>
            <person name="Ay H."/>
            <person name="Saygin H."/>
        </authorList>
    </citation>
    <scope>NUCLEOTIDE SEQUENCE [LARGE SCALE GENOMIC DNA]</scope>
    <source>
        <strain evidence="1 2">JCM 30529</strain>
    </source>
</reference>